<dbReference type="Proteomes" id="UP001200307">
    <property type="component" value="Unassembled WGS sequence"/>
</dbReference>
<keyword evidence="4" id="KW-0418">Kinase</keyword>
<keyword evidence="5" id="KW-0946">Virion</keyword>
<dbReference type="Pfam" id="PF08757">
    <property type="entry name" value="CotH"/>
    <property type="match status" value="1"/>
</dbReference>
<dbReference type="Proteomes" id="UP000420707">
    <property type="component" value="Unassembled WGS sequence"/>
</dbReference>
<dbReference type="EMBL" id="VZCR01000040">
    <property type="protein sequence ID" value="MQN31566.1"/>
    <property type="molecule type" value="Genomic_DNA"/>
</dbReference>
<dbReference type="InterPro" id="IPR014867">
    <property type="entry name" value="Spore_coat_CotH_CotH2/3/7"/>
</dbReference>
<dbReference type="EMBL" id="JANDWU010000037">
    <property type="protein sequence ID" value="MCP9550568.1"/>
    <property type="molecule type" value="Genomic_DNA"/>
</dbReference>
<reference evidence="8" key="1">
    <citation type="submission" date="2019-09" db="EMBL/GenBank/DDBJ databases">
        <title>Distinct polysaccharide growth profiles of human intestinal Prevotella copri isolates.</title>
        <authorList>
            <person name="Fehlner-Peach H."/>
            <person name="Magnabosco C."/>
            <person name="Raghavan V."/>
            <person name="Scher J.U."/>
            <person name="Tett A."/>
            <person name="Cox L.M."/>
            <person name="Gottsegen C."/>
            <person name="Watters A."/>
            <person name="Wiltshire- Gordon J.D."/>
            <person name="Segata N."/>
            <person name="Bonneau R."/>
            <person name="Littman D.R."/>
        </authorList>
    </citation>
    <scope>NUCLEOTIDE SEQUENCE [LARGE SCALE GENOMIC DNA]</scope>
    <source>
        <strain evidence="8">BU41712</strain>
        <strain evidence="5">IAP146</strain>
    </source>
</reference>
<reference evidence="2" key="2">
    <citation type="submission" date="2021-06" db="EMBL/GenBank/DDBJ databases">
        <title>Collection of gut derived symbiotic bacterial strains cultured from healthy donors.</title>
        <authorList>
            <person name="Lin H."/>
            <person name="Littmann E."/>
            <person name="Pamer E.G."/>
        </authorList>
    </citation>
    <scope>NUCLEOTIDE SEQUENCE</scope>
    <source>
        <strain evidence="2">MSK.21.60</strain>
    </source>
</reference>
<dbReference type="Proteomes" id="UP000423156">
    <property type="component" value="Unassembled WGS sequence"/>
</dbReference>
<dbReference type="EMBL" id="JAHOEP010000033">
    <property type="protein sequence ID" value="MBV3409023.1"/>
    <property type="molecule type" value="Genomic_DNA"/>
</dbReference>
<evidence type="ECO:0000313" key="7">
    <source>
        <dbReference type="Proteomes" id="UP000420707"/>
    </source>
</evidence>
<keyword evidence="4" id="KW-0808">Transferase</keyword>
<dbReference type="GO" id="GO:0016301">
    <property type="term" value="F:kinase activity"/>
    <property type="evidence" value="ECO:0007669"/>
    <property type="project" value="UniProtKB-KW"/>
</dbReference>
<keyword evidence="1" id="KW-0732">Signal</keyword>
<reference evidence="3" key="3">
    <citation type="submission" date="2021-12" db="EMBL/GenBank/DDBJ databases">
        <authorList>
            <person name="Lv X."/>
        </authorList>
    </citation>
    <scope>NUCLEOTIDE SEQUENCE</scope>
    <source>
        <strain evidence="3">HF2106</strain>
    </source>
</reference>
<name>A0AA90UK27_9BACT</name>
<evidence type="ECO:0000313" key="4">
    <source>
        <dbReference type="EMBL" id="MCP9550568.1"/>
    </source>
</evidence>
<dbReference type="Proteomes" id="UP001196316">
    <property type="component" value="Unassembled WGS sequence"/>
</dbReference>
<evidence type="ECO:0000313" key="9">
    <source>
        <dbReference type="Proteomes" id="UP001205506"/>
    </source>
</evidence>
<gene>
    <name evidence="6" type="ORF">F7D71_01740</name>
    <name evidence="5" type="ORF">F7D90_06300</name>
    <name evidence="2" type="ORF">KSW80_11515</name>
    <name evidence="3" type="ORF">LYY06_09850</name>
    <name evidence="4" type="ORF">NNC68_13990</name>
</gene>
<evidence type="ECO:0000256" key="1">
    <source>
        <dbReference type="SAM" id="SignalP"/>
    </source>
</evidence>
<feature type="signal peptide" evidence="1">
    <location>
        <begin position="1"/>
        <end position="23"/>
    </location>
</feature>
<evidence type="ECO:0000313" key="6">
    <source>
        <dbReference type="EMBL" id="MQN76610.1"/>
    </source>
</evidence>
<reference evidence="6" key="5">
    <citation type="submission" date="2022-12" db="EMBL/GenBank/DDBJ databases">
        <title>Distinct polysaccharide growth profiles of human intestinal Prevotella copri isolates.</title>
        <authorList>
            <person name="Fehlner-Peach H."/>
            <person name="Magnabosco C."/>
            <person name="Raghavan V."/>
            <person name="Scher J.U."/>
            <person name="Tett A."/>
            <person name="Cox L.M."/>
            <person name="Gottsegen C."/>
            <person name="Watters A."/>
            <person name="Wiltshire- Gordon J.D."/>
            <person name="Segata N."/>
            <person name="Bonneau R."/>
            <person name="Littman D.R."/>
        </authorList>
    </citation>
    <scope>NUCLEOTIDE SEQUENCE</scope>
    <source>
        <strain evidence="6">BU41712</strain>
        <strain evidence="7">iAP146</strain>
    </source>
</reference>
<dbReference type="AlphaFoldDB" id="A0AA90UK27"/>
<feature type="chain" id="PRO_5043278482" evidence="1">
    <location>
        <begin position="24"/>
        <end position="560"/>
    </location>
</feature>
<evidence type="ECO:0000313" key="3">
    <source>
        <dbReference type="EMBL" id="MCE4122564.1"/>
    </source>
</evidence>
<keyword evidence="5" id="KW-0167">Capsid protein</keyword>
<dbReference type="EMBL" id="JAJTVO010000016">
    <property type="protein sequence ID" value="MCE4122564.1"/>
    <property type="molecule type" value="Genomic_DNA"/>
</dbReference>
<comment type="caution">
    <text evidence="4">The sequence shown here is derived from an EMBL/GenBank/DDBJ whole genome shotgun (WGS) entry which is preliminary data.</text>
</comment>
<dbReference type="Proteomes" id="UP001205506">
    <property type="component" value="Unassembled WGS sequence"/>
</dbReference>
<dbReference type="EMBL" id="VZBZ01000011">
    <property type="protein sequence ID" value="MQN76610.1"/>
    <property type="molecule type" value="Genomic_DNA"/>
</dbReference>
<dbReference type="RefSeq" id="WP_022120496.1">
    <property type="nucleotide sequence ID" value="NZ_CATKVS010000004.1"/>
</dbReference>
<reference evidence="4" key="4">
    <citation type="submission" date="2022-07" db="EMBL/GenBank/DDBJ databases">
        <title>Prevotella copri.</title>
        <authorList>
            <person name="Yang C."/>
        </authorList>
    </citation>
    <scope>NUCLEOTIDE SEQUENCE</scope>
    <source>
        <strain evidence="4">HF1805</strain>
    </source>
</reference>
<proteinExistence type="predicted"/>
<evidence type="ECO:0000313" key="2">
    <source>
        <dbReference type="EMBL" id="MBV3409023.1"/>
    </source>
</evidence>
<sequence length="560" mass="65257">MKKINQFSILLIACLTASMTSYAQFKINGKSVVYDKLSNSYMTSIPEETFGKDYTAIITLDTDSAWNNLSIENTKIENTFVFKEIEGNKEYTLKAKKGQQDINTKITFTFLPIIDLKGTFDYNYSNGKLSLLAPEETEPVTTFLKAKWRGGSTNTADKHKRNYKIKTLNEKGKKQEISLLGMREDNNWILDAGQVDLFRLRNRIATEIWNEFASKPYYTSKEPKAKSGVAGKVVEVILNNEYRGIYSLTETMDRKELKLKKYDDINQEFHGQLWKVSSWDKAQFWNIDKDYDNTKETWHAFETKYPDFEDVNPTDYTHLYNAINFVANSNDEIFKKEVSEYFDIPVLIDYQIFLEVLKPIDNCGKNMYWGIYDVARDKKLTLAIWDLDASVGQDWHCSTPLHPDYVSPDTELGIKEAFNLYTRLSTLNVDNYNQKVADRYHELRKTYFSEENLIAKYQNHYDMLAKCGAANREERKWSEDSDIGGYPLNFKKEIEYIKNWIIQRLNYLDTTQFPSTNGIQKVLSFKKTKSTETYNMLGLKVNTSYKGIKIINGKKYYISQ</sequence>
<organism evidence="4 9">
    <name type="scientific">Segatella copri</name>
    <dbReference type="NCBI Taxonomy" id="165179"/>
    <lineage>
        <taxon>Bacteria</taxon>
        <taxon>Pseudomonadati</taxon>
        <taxon>Bacteroidota</taxon>
        <taxon>Bacteroidia</taxon>
        <taxon>Bacteroidales</taxon>
        <taxon>Prevotellaceae</taxon>
        <taxon>Segatella</taxon>
    </lineage>
</organism>
<evidence type="ECO:0000313" key="5">
    <source>
        <dbReference type="EMBL" id="MQN31566.1"/>
    </source>
</evidence>
<evidence type="ECO:0000313" key="8">
    <source>
        <dbReference type="Proteomes" id="UP000423156"/>
    </source>
</evidence>
<protein>
    <submittedName>
        <fullName evidence="4">CotH kinase family protein</fullName>
    </submittedName>
    <submittedName>
        <fullName evidence="5">Spore coat protein CotH</fullName>
    </submittedName>
</protein>
<accession>A0AA90UK27</accession>